<dbReference type="InterPro" id="IPR039315">
    <property type="entry name" value="CheW"/>
</dbReference>
<dbReference type="GO" id="GO:0006935">
    <property type="term" value="P:chemotaxis"/>
    <property type="evidence" value="ECO:0007669"/>
    <property type="project" value="InterPro"/>
</dbReference>
<dbReference type="PANTHER" id="PTHR22617:SF23">
    <property type="entry name" value="CHEMOTAXIS PROTEIN CHEW"/>
    <property type="match status" value="1"/>
</dbReference>
<organism evidence="2 3">
    <name type="scientific">Roseburia zhanii</name>
    <dbReference type="NCBI Taxonomy" id="2763064"/>
    <lineage>
        <taxon>Bacteria</taxon>
        <taxon>Bacillati</taxon>
        <taxon>Bacillota</taxon>
        <taxon>Clostridia</taxon>
        <taxon>Lachnospirales</taxon>
        <taxon>Lachnospiraceae</taxon>
        <taxon>Roseburia</taxon>
    </lineage>
</organism>
<evidence type="ECO:0000259" key="1">
    <source>
        <dbReference type="PROSITE" id="PS50851"/>
    </source>
</evidence>
<dbReference type="Proteomes" id="UP000606720">
    <property type="component" value="Unassembled WGS sequence"/>
</dbReference>
<gene>
    <name evidence="2" type="ORF">H8S17_03415</name>
</gene>
<comment type="caution">
    <text evidence="2">The sequence shown here is derived from an EMBL/GenBank/DDBJ whole genome shotgun (WGS) entry which is preliminary data.</text>
</comment>
<dbReference type="RefSeq" id="WP_178050729.1">
    <property type="nucleotide sequence ID" value="NZ_JACOPH010000002.1"/>
</dbReference>
<feature type="domain" description="CheW-like" evidence="1">
    <location>
        <begin position="12"/>
        <end position="153"/>
    </location>
</feature>
<dbReference type="PROSITE" id="PS50851">
    <property type="entry name" value="CHEW"/>
    <property type="match status" value="1"/>
</dbReference>
<dbReference type="InterPro" id="IPR002545">
    <property type="entry name" value="CheW-lke_dom"/>
</dbReference>
<reference evidence="2" key="1">
    <citation type="submission" date="2020-08" db="EMBL/GenBank/DDBJ databases">
        <title>Genome public.</title>
        <authorList>
            <person name="Liu C."/>
            <person name="Sun Q."/>
        </authorList>
    </citation>
    <scope>NUCLEOTIDE SEQUENCE</scope>
    <source>
        <strain evidence="2">BX1005</strain>
    </source>
</reference>
<dbReference type="GO" id="GO:0005829">
    <property type="term" value="C:cytosol"/>
    <property type="evidence" value="ECO:0007669"/>
    <property type="project" value="TreeGrafter"/>
</dbReference>
<keyword evidence="3" id="KW-1185">Reference proteome</keyword>
<evidence type="ECO:0000313" key="2">
    <source>
        <dbReference type="EMBL" id="MBC5713266.1"/>
    </source>
</evidence>
<protein>
    <submittedName>
        <fullName evidence="2">Purine-binding chemotaxis protein CheW</fullName>
    </submittedName>
</protein>
<accession>A0A923LNW4</accession>
<sequence>MENAMEVSEKNTKQYIVVKIGNEQYGLDINYIDNIVRMQSITRVPKAQTYFKGILNLRGEIVPVMSIRLKMELEDDEFTDASRIIILKIEEQGTIGVIVDEVKEVVELATEDIDRPAKTTKNDKSSFIFGIGKHGDELISLFDINAVVDESESVS</sequence>
<dbReference type="InterPro" id="IPR036061">
    <property type="entry name" value="CheW-like_dom_sf"/>
</dbReference>
<proteinExistence type="predicted"/>
<name>A0A923LNW4_9FIRM</name>
<dbReference type="Gene3D" id="2.30.30.40">
    <property type="entry name" value="SH3 Domains"/>
    <property type="match status" value="1"/>
</dbReference>
<dbReference type="AlphaFoldDB" id="A0A923LNW4"/>
<dbReference type="SUPFAM" id="SSF50341">
    <property type="entry name" value="CheW-like"/>
    <property type="match status" value="1"/>
</dbReference>
<dbReference type="PANTHER" id="PTHR22617">
    <property type="entry name" value="CHEMOTAXIS SENSOR HISTIDINE KINASE-RELATED"/>
    <property type="match status" value="1"/>
</dbReference>
<evidence type="ECO:0000313" key="3">
    <source>
        <dbReference type="Proteomes" id="UP000606720"/>
    </source>
</evidence>
<dbReference type="EMBL" id="JACOPH010000002">
    <property type="protein sequence ID" value="MBC5713266.1"/>
    <property type="molecule type" value="Genomic_DNA"/>
</dbReference>
<dbReference type="Pfam" id="PF01584">
    <property type="entry name" value="CheW"/>
    <property type="match status" value="1"/>
</dbReference>
<dbReference type="Gene3D" id="2.40.50.180">
    <property type="entry name" value="CheA-289, Domain 4"/>
    <property type="match status" value="1"/>
</dbReference>
<dbReference type="GO" id="GO:0007165">
    <property type="term" value="P:signal transduction"/>
    <property type="evidence" value="ECO:0007669"/>
    <property type="project" value="InterPro"/>
</dbReference>
<dbReference type="SMART" id="SM00260">
    <property type="entry name" value="CheW"/>
    <property type="match status" value="1"/>
</dbReference>